<evidence type="ECO:0000313" key="7">
    <source>
        <dbReference type="EMBL" id="URI16059.1"/>
    </source>
</evidence>
<gene>
    <name evidence="7" type="primary">fixJ</name>
    <name evidence="7" type="ORF">M8231_03485</name>
</gene>
<keyword evidence="3" id="KW-0804">Transcription</keyword>
<dbReference type="Gene3D" id="3.40.50.2300">
    <property type="match status" value="1"/>
</dbReference>
<dbReference type="PROSITE" id="PS50043">
    <property type="entry name" value="HTH_LUXR_2"/>
    <property type="match status" value="1"/>
</dbReference>
<sequence>MTPHSVFVIDDDPATRDALLTFLRGAGLRARAFADGQDFLDHLPEDTTACVLTDVRMPHLDGVELVRRLRDLRGHRWPVIVMTGHADVPLAVQMMKAGVVDFIEKPFEPNRILDSVRGCINALASLRPEIEAREAAAARLATLTPRERQVFDALIRGRSNKEIALDLDISPRTVEIFRAKVMQKMQADSLSALVRMGLRIGDA</sequence>
<accession>A0ABY4SSJ0</accession>
<proteinExistence type="predicted"/>
<evidence type="ECO:0000256" key="3">
    <source>
        <dbReference type="ARBA" id="ARBA00023163"/>
    </source>
</evidence>
<feature type="domain" description="HTH luxR-type" evidence="5">
    <location>
        <begin position="136"/>
        <end position="201"/>
    </location>
</feature>
<dbReference type="SMART" id="SM00421">
    <property type="entry name" value="HTH_LUXR"/>
    <property type="match status" value="1"/>
</dbReference>
<dbReference type="Gene3D" id="1.10.10.10">
    <property type="entry name" value="Winged helix-like DNA-binding domain superfamily/Winged helix DNA-binding domain"/>
    <property type="match status" value="1"/>
</dbReference>
<dbReference type="Pfam" id="PF00196">
    <property type="entry name" value="GerE"/>
    <property type="match status" value="1"/>
</dbReference>
<feature type="modified residue" description="4-aspartylphosphate" evidence="4">
    <location>
        <position position="54"/>
    </location>
</feature>
<evidence type="ECO:0000256" key="1">
    <source>
        <dbReference type="ARBA" id="ARBA00023015"/>
    </source>
</evidence>
<dbReference type="InterPro" id="IPR036388">
    <property type="entry name" value="WH-like_DNA-bd_sf"/>
</dbReference>
<evidence type="ECO:0000256" key="2">
    <source>
        <dbReference type="ARBA" id="ARBA00023125"/>
    </source>
</evidence>
<dbReference type="CDD" id="cd06170">
    <property type="entry name" value="LuxR_C_like"/>
    <property type="match status" value="1"/>
</dbReference>
<evidence type="ECO:0000259" key="5">
    <source>
        <dbReference type="PROSITE" id="PS50043"/>
    </source>
</evidence>
<dbReference type="SUPFAM" id="SSF52172">
    <property type="entry name" value="CheY-like"/>
    <property type="match status" value="1"/>
</dbReference>
<evidence type="ECO:0000259" key="6">
    <source>
        <dbReference type="PROSITE" id="PS50110"/>
    </source>
</evidence>
<dbReference type="PANTHER" id="PTHR44688">
    <property type="entry name" value="DNA-BINDING TRANSCRIPTIONAL ACTIVATOR DEVR_DOSR"/>
    <property type="match status" value="1"/>
</dbReference>
<reference evidence="7" key="1">
    <citation type="submission" date="2022-05" db="EMBL/GenBank/DDBJ databases">
        <title>Brevundimonas albigilva TT17 genome sequence.</title>
        <authorList>
            <person name="Lee K."/>
            <person name="Son H."/>
        </authorList>
    </citation>
    <scope>NUCLEOTIDE SEQUENCE</scope>
    <source>
        <strain evidence="7">TT17</strain>
    </source>
</reference>
<dbReference type="InterPro" id="IPR001789">
    <property type="entry name" value="Sig_transdc_resp-reg_receiver"/>
</dbReference>
<dbReference type="Pfam" id="PF00072">
    <property type="entry name" value="Response_reg"/>
    <property type="match status" value="1"/>
</dbReference>
<dbReference type="InterPro" id="IPR016032">
    <property type="entry name" value="Sig_transdc_resp-reg_C-effctor"/>
</dbReference>
<dbReference type="SUPFAM" id="SSF46894">
    <property type="entry name" value="C-terminal effector domain of the bipartite response regulators"/>
    <property type="match status" value="1"/>
</dbReference>
<dbReference type="NCBIfam" id="NF006900">
    <property type="entry name" value="PRK09390.1"/>
    <property type="match status" value="1"/>
</dbReference>
<dbReference type="EMBL" id="CP097649">
    <property type="protein sequence ID" value="URI16059.1"/>
    <property type="molecule type" value="Genomic_DNA"/>
</dbReference>
<dbReference type="PROSITE" id="PS50110">
    <property type="entry name" value="RESPONSE_REGULATORY"/>
    <property type="match status" value="1"/>
</dbReference>
<dbReference type="Proteomes" id="UP001055429">
    <property type="component" value="Chromosome"/>
</dbReference>
<dbReference type="InterPro" id="IPR011006">
    <property type="entry name" value="CheY-like_superfamily"/>
</dbReference>
<evidence type="ECO:0000313" key="8">
    <source>
        <dbReference type="Proteomes" id="UP001055429"/>
    </source>
</evidence>
<dbReference type="PRINTS" id="PR00038">
    <property type="entry name" value="HTHLUXR"/>
</dbReference>
<organism evidence="7 8">
    <name type="scientific">Brevundimonas albigilva</name>
    <dbReference type="NCBI Taxonomy" id="1312364"/>
    <lineage>
        <taxon>Bacteria</taxon>
        <taxon>Pseudomonadati</taxon>
        <taxon>Pseudomonadota</taxon>
        <taxon>Alphaproteobacteria</taxon>
        <taxon>Caulobacterales</taxon>
        <taxon>Caulobacteraceae</taxon>
        <taxon>Brevundimonas</taxon>
    </lineage>
</organism>
<name>A0ABY4SSJ0_9CAUL</name>
<keyword evidence="8" id="KW-1185">Reference proteome</keyword>
<feature type="domain" description="Response regulatory" evidence="6">
    <location>
        <begin position="5"/>
        <end position="120"/>
    </location>
</feature>
<keyword evidence="4" id="KW-0597">Phosphoprotein</keyword>
<keyword evidence="1" id="KW-0805">Transcription regulation</keyword>
<keyword evidence="2" id="KW-0238">DNA-binding</keyword>
<protein>
    <submittedName>
        <fullName evidence="7">Response regulator FixJ</fullName>
    </submittedName>
</protein>
<dbReference type="RefSeq" id="WP_250202257.1">
    <property type="nucleotide sequence ID" value="NZ_CP097649.1"/>
</dbReference>
<dbReference type="PANTHER" id="PTHR44688:SF16">
    <property type="entry name" value="DNA-BINDING TRANSCRIPTIONAL ACTIVATOR DEVR_DOSR"/>
    <property type="match status" value="1"/>
</dbReference>
<dbReference type="SMART" id="SM00448">
    <property type="entry name" value="REC"/>
    <property type="match status" value="1"/>
</dbReference>
<evidence type="ECO:0000256" key="4">
    <source>
        <dbReference type="PROSITE-ProRule" id="PRU00169"/>
    </source>
</evidence>
<dbReference type="InterPro" id="IPR000792">
    <property type="entry name" value="Tscrpt_reg_LuxR_C"/>
</dbReference>